<evidence type="ECO:0000256" key="3">
    <source>
        <dbReference type="ARBA" id="ARBA00023015"/>
    </source>
</evidence>
<proteinExistence type="predicted"/>
<dbReference type="GO" id="GO:0000976">
    <property type="term" value="F:transcription cis-regulatory region binding"/>
    <property type="evidence" value="ECO:0007669"/>
    <property type="project" value="TreeGrafter"/>
</dbReference>
<keyword evidence="4 7" id="KW-0238">DNA-binding</keyword>
<dbReference type="InterPro" id="IPR011006">
    <property type="entry name" value="CheY-like_superfamily"/>
</dbReference>
<dbReference type="SMART" id="SM00862">
    <property type="entry name" value="Trans_reg_C"/>
    <property type="match status" value="1"/>
</dbReference>
<dbReference type="Proteomes" id="UP000005798">
    <property type="component" value="Unassembled WGS sequence"/>
</dbReference>
<feature type="modified residue" description="4-aspartylphosphate" evidence="6">
    <location>
        <position position="53"/>
    </location>
</feature>
<dbReference type="SUPFAM" id="SSF52172">
    <property type="entry name" value="CheY-like"/>
    <property type="match status" value="1"/>
</dbReference>
<dbReference type="GO" id="GO:0000156">
    <property type="term" value="F:phosphorelay response regulator activity"/>
    <property type="evidence" value="ECO:0007669"/>
    <property type="project" value="TreeGrafter"/>
</dbReference>
<comment type="caution">
    <text evidence="10">The sequence shown here is derived from an EMBL/GenBank/DDBJ whole genome shotgun (WGS) entry which is preliminary data.</text>
</comment>
<dbReference type="PROSITE" id="PS51755">
    <property type="entry name" value="OMPR_PHOB"/>
    <property type="match status" value="1"/>
</dbReference>
<dbReference type="Gene3D" id="3.40.50.2300">
    <property type="match status" value="1"/>
</dbReference>
<dbReference type="SMART" id="SM00448">
    <property type="entry name" value="REC"/>
    <property type="match status" value="1"/>
</dbReference>
<dbReference type="InterPro" id="IPR039420">
    <property type="entry name" value="WalR-like"/>
</dbReference>
<dbReference type="AlphaFoldDB" id="B0N5Y5"/>
<dbReference type="Pfam" id="PF00072">
    <property type="entry name" value="Response_reg"/>
    <property type="match status" value="1"/>
</dbReference>
<dbReference type="InterPro" id="IPR036388">
    <property type="entry name" value="WH-like_DNA-bd_sf"/>
</dbReference>
<evidence type="ECO:0000256" key="7">
    <source>
        <dbReference type="PROSITE-ProRule" id="PRU01091"/>
    </source>
</evidence>
<dbReference type="HOGENOM" id="CLU_000445_30_1_9"/>
<name>B0N5Y5_9FIRM</name>
<evidence type="ECO:0000256" key="5">
    <source>
        <dbReference type="ARBA" id="ARBA00023163"/>
    </source>
</evidence>
<evidence type="ECO:0000313" key="11">
    <source>
        <dbReference type="Proteomes" id="UP000005798"/>
    </source>
</evidence>
<dbReference type="PANTHER" id="PTHR48111:SF22">
    <property type="entry name" value="REGULATOR OF RPOS"/>
    <property type="match status" value="1"/>
</dbReference>
<dbReference type="Gene3D" id="6.10.250.690">
    <property type="match status" value="1"/>
</dbReference>
<dbReference type="GO" id="GO:0006355">
    <property type="term" value="P:regulation of DNA-templated transcription"/>
    <property type="evidence" value="ECO:0007669"/>
    <property type="project" value="InterPro"/>
</dbReference>
<dbReference type="InterPro" id="IPR016032">
    <property type="entry name" value="Sig_transdc_resp-reg_C-effctor"/>
</dbReference>
<evidence type="ECO:0000256" key="4">
    <source>
        <dbReference type="ARBA" id="ARBA00023125"/>
    </source>
</evidence>
<evidence type="ECO:0000259" key="9">
    <source>
        <dbReference type="PROSITE" id="PS51755"/>
    </source>
</evidence>
<dbReference type="GO" id="GO:0005829">
    <property type="term" value="C:cytosol"/>
    <property type="evidence" value="ECO:0007669"/>
    <property type="project" value="TreeGrafter"/>
</dbReference>
<gene>
    <name evidence="10" type="ORF">CLORAM_02990</name>
</gene>
<dbReference type="InterPro" id="IPR001789">
    <property type="entry name" value="Sig_transdc_resp-reg_receiver"/>
</dbReference>
<dbReference type="FunFam" id="3.40.50.2300:FF:000001">
    <property type="entry name" value="DNA-binding response regulator PhoB"/>
    <property type="match status" value="1"/>
</dbReference>
<evidence type="ECO:0000313" key="10">
    <source>
        <dbReference type="EMBL" id="EDS18194.1"/>
    </source>
</evidence>
<sequence length="219" mass="25136">MKMAILIIEDEKNMSDLLKLELTHAGYCCDQAYDGEVGLKKALEQEYELILLDLMLPRINGIEVCRRLREIKQTPVIMLTARDEVMDKVNGLQVGADDYLAKPFAMEELLARINALLRRMNFQKALLEYSYGEVKIDPSKHKVFFKDNEVNLTTTEFDLLSLLVQNGGDVVSRNKILDQVWGYDEDVSTNVVEVYIRYLRNKIPGIKIETVRGVGYRLS</sequence>
<feature type="domain" description="Response regulatory" evidence="8">
    <location>
        <begin position="4"/>
        <end position="117"/>
    </location>
</feature>
<dbReference type="EMBL" id="ABFX02000008">
    <property type="protein sequence ID" value="EDS18194.1"/>
    <property type="molecule type" value="Genomic_DNA"/>
</dbReference>
<feature type="domain" description="OmpR/PhoB-type" evidence="9">
    <location>
        <begin position="126"/>
        <end position="219"/>
    </location>
</feature>
<keyword evidence="1 6" id="KW-0597">Phosphoprotein</keyword>
<evidence type="ECO:0000256" key="1">
    <source>
        <dbReference type="ARBA" id="ARBA00022553"/>
    </source>
</evidence>
<evidence type="ECO:0000256" key="2">
    <source>
        <dbReference type="ARBA" id="ARBA00023012"/>
    </source>
</evidence>
<organism evidence="10 11">
    <name type="scientific">Thomasclavelia ramosa DSM 1402</name>
    <dbReference type="NCBI Taxonomy" id="445974"/>
    <lineage>
        <taxon>Bacteria</taxon>
        <taxon>Bacillati</taxon>
        <taxon>Bacillota</taxon>
        <taxon>Erysipelotrichia</taxon>
        <taxon>Erysipelotrichales</taxon>
        <taxon>Coprobacillaceae</taxon>
        <taxon>Thomasclavelia</taxon>
    </lineage>
</organism>
<dbReference type="Gene3D" id="1.10.10.10">
    <property type="entry name" value="Winged helix-like DNA-binding domain superfamily/Winged helix DNA-binding domain"/>
    <property type="match status" value="1"/>
</dbReference>
<evidence type="ECO:0000259" key="8">
    <source>
        <dbReference type="PROSITE" id="PS50110"/>
    </source>
</evidence>
<reference evidence="10" key="2">
    <citation type="submission" date="2014-06" db="EMBL/GenBank/DDBJ databases">
        <title>Draft genome sequence of Clostridium ramosum(DSM 1402).</title>
        <authorList>
            <person name="Sudarsanam P."/>
            <person name="Ley R."/>
            <person name="Guruge J."/>
            <person name="Turnbaugh P.J."/>
            <person name="Mahowald M."/>
            <person name="Liep D."/>
            <person name="Gordon J."/>
        </authorList>
    </citation>
    <scope>NUCLEOTIDE SEQUENCE</scope>
    <source>
        <strain evidence="10">DSM 1402</strain>
    </source>
</reference>
<dbReference type="FunFam" id="1.10.10.10:FF:000005">
    <property type="entry name" value="Two-component system response regulator"/>
    <property type="match status" value="1"/>
</dbReference>
<dbReference type="PANTHER" id="PTHR48111">
    <property type="entry name" value="REGULATOR OF RPOS"/>
    <property type="match status" value="1"/>
</dbReference>
<protein>
    <submittedName>
        <fullName evidence="10">Response regulator receiver domain protein</fullName>
    </submittedName>
</protein>
<feature type="DNA-binding region" description="OmpR/PhoB-type" evidence="7">
    <location>
        <begin position="126"/>
        <end position="219"/>
    </location>
</feature>
<dbReference type="PROSITE" id="PS50110">
    <property type="entry name" value="RESPONSE_REGULATORY"/>
    <property type="match status" value="1"/>
</dbReference>
<dbReference type="Pfam" id="PF00486">
    <property type="entry name" value="Trans_reg_C"/>
    <property type="match status" value="1"/>
</dbReference>
<dbReference type="SUPFAM" id="SSF46894">
    <property type="entry name" value="C-terminal effector domain of the bipartite response regulators"/>
    <property type="match status" value="1"/>
</dbReference>
<evidence type="ECO:0000256" key="6">
    <source>
        <dbReference type="PROSITE-ProRule" id="PRU00169"/>
    </source>
</evidence>
<dbReference type="eggNOG" id="COG0745">
    <property type="taxonomic scope" value="Bacteria"/>
</dbReference>
<keyword evidence="11" id="KW-1185">Reference proteome</keyword>
<dbReference type="CDD" id="cd00383">
    <property type="entry name" value="trans_reg_C"/>
    <property type="match status" value="1"/>
</dbReference>
<dbReference type="GO" id="GO:0032993">
    <property type="term" value="C:protein-DNA complex"/>
    <property type="evidence" value="ECO:0007669"/>
    <property type="project" value="TreeGrafter"/>
</dbReference>
<dbReference type="InterPro" id="IPR001867">
    <property type="entry name" value="OmpR/PhoB-type_DNA-bd"/>
</dbReference>
<keyword evidence="3" id="KW-0805">Transcription regulation</keyword>
<reference evidence="10" key="1">
    <citation type="submission" date="2007-11" db="EMBL/GenBank/DDBJ databases">
        <authorList>
            <person name="Fulton L."/>
            <person name="Clifton S."/>
            <person name="Fulton B."/>
            <person name="Xu J."/>
            <person name="Minx P."/>
            <person name="Pepin K.H."/>
            <person name="Johnson M."/>
            <person name="Thiruvilangam P."/>
            <person name="Bhonagiri V."/>
            <person name="Nash W.E."/>
            <person name="Mardis E.R."/>
            <person name="Wilson R.K."/>
        </authorList>
    </citation>
    <scope>NUCLEOTIDE SEQUENCE [LARGE SCALE GENOMIC DNA]</scope>
    <source>
        <strain evidence="10">DSM 1402</strain>
    </source>
</reference>
<keyword evidence="2" id="KW-0902">Two-component regulatory system</keyword>
<accession>B0N5Y5</accession>
<keyword evidence="5" id="KW-0804">Transcription</keyword>